<proteinExistence type="predicted"/>
<dbReference type="SUPFAM" id="SSF52540">
    <property type="entry name" value="P-loop containing nucleoside triphosphate hydrolases"/>
    <property type="match status" value="1"/>
</dbReference>
<dbReference type="OrthoDB" id="2560085at2"/>
<evidence type="ECO:0000313" key="2">
    <source>
        <dbReference type="Proteomes" id="UP000238415"/>
    </source>
</evidence>
<gene>
    <name evidence="1" type="ORF">MOHU_11130</name>
</gene>
<reference evidence="1 2" key="1">
    <citation type="submission" date="2018-03" db="EMBL/GenBank/DDBJ databases">
        <title>Genome sequence of Moorella humiferrea DSM 23265.</title>
        <authorList>
            <person name="Poehlein A."/>
            <person name="Daniel R."/>
        </authorList>
    </citation>
    <scope>NUCLEOTIDE SEQUENCE [LARGE SCALE GENOMIC DNA]</scope>
    <source>
        <strain evidence="1 2">DSM 23265</strain>
    </source>
</reference>
<evidence type="ECO:0008006" key="3">
    <source>
        <dbReference type="Google" id="ProtNLM"/>
    </source>
</evidence>
<name>A0A2T0ATI9_9FIRM</name>
<dbReference type="Proteomes" id="UP000238415">
    <property type="component" value="Unassembled WGS sequence"/>
</dbReference>
<comment type="caution">
    <text evidence="1">The sequence shown here is derived from an EMBL/GenBank/DDBJ whole genome shotgun (WGS) entry which is preliminary data.</text>
</comment>
<organism evidence="1 2">
    <name type="scientific">Neomoorella humiferrea</name>
    <dbReference type="NCBI Taxonomy" id="676965"/>
    <lineage>
        <taxon>Bacteria</taxon>
        <taxon>Bacillati</taxon>
        <taxon>Bacillota</taxon>
        <taxon>Clostridia</taxon>
        <taxon>Neomoorellales</taxon>
        <taxon>Neomoorellaceae</taxon>
        <taxon>Neomoorella</taxon>
    </lineage>
</organism>
<accession>A0A2T0ATI9</accession>
<evidence type="ECO:0000313" key="1">
    <source>
        <dbReference type="EMBL" id="PRR73700.1"/>
    </source>
</evidence>
<dbReference type="AlphaFoldDB" id="A0A2T0ATI9"/>
<protein>
    <recommendedName>
        <fullName evidence="3">CobQ/CobB/MinD/ParA nucleotide binding domain protein</fullName>
    </recommendedName>
</protein>
<dbReference type="EMBL" id="PVXM01000017">
    <property type="protein sequence ID" value="PRR73700.1"/>
    <property type="molecule type" value="Genomic_DNA"/>
</dbReference>
<dbReference type="RefSeq" id="WP_106005106.1">
    <property type="nucleotide sequence ID" value="NZ_CP136419.1"/>
</dbReference>
<dbReference type="InterPro" id="IPR027417">
    <property type="entry name" value="P-loop_NTPase"/>
</dbReference>
<keyword evidence="2" id="KW-1185">Reference proteome</keyword>
<dbReference type="Gene3D" id="3.40.50.300">
    <property type="entry name" value="P-loop containing nucleotide triphosphate hydrolases"/>
    <property type="match status" value="1"/>
</dbReference>
<sequence length="382" mass="42039">MILALILTPARAEQVRKAVKEHGEVVYDQAGTMDSFGIRNALQSAARVAADALILDIDAGPGPDLVAAVQGYRIARPYTRIFLLAPGRQPGDATVARLVGLGVYDIIDGPVEADWGDLVAQSLTNTPATYAQAARWHIMTGLTEEEQVKEKVVIEQRPVGVVTIAVAGAAPGLGCTHTALAISAFLARQGHNVALVEDSQEPVMQDYLKIIKAGPGRVSKAWRIKGFDVFPFAKTEVDKFIEGDGNFIFDELLAELSAGRYEYIVRDLGVADKKRAREAFRSNLAVLVASAARWRWGDLLKIEPLSSFRLALVAPAERDVKEIRRIPELKAYVMPYHPDPFCMPDEILTELLRPVLPQAREKKKPFWVRWRVVAVTSKRPSA</sequence>